<feature type="transmembrane region" description="Helical" evidence="4">
    <location>
        <begin position="69"/>
        <end position="88"/>
    </location>
</feature>
<dbReference type="InterPro" id="IPR030374">
    <property type="entry name" value="PABS"/>
</dbReference>
<dbReference type="GO" id="GO:0005829">
    <property type="term" value="C:cytosol"/>
    <property type="evidence" value="ECO:0007669"/>
    <property type="project" value="TreeGrafter"/>
</dbReference>
<keyword evidence="3 4" id="KW-0620">Polyamine biosynthesis</keyword>
<dbReference type="CDD" id="cd02440">
    <property type="entry name" value="AdoMet_MTases"/>
    <property type="match status" value="1"/>
</dbReference>
<dbReference type="PROSITE" id="PS51006">
    <property type="entry name" value="PABS_2"/>
    <property type="match status" value="1"/>
</dbReference>
<comment type="catalytic activity">
    <reaction evidence="4">
        <text>S-adenosyl 3-(methylsulfanyl)propylamine + putrescine = S-methyl-5'-thioadenosine + spermidine + H(+)</text>
        <dbReference type="Rhea" id="RHEA:12721"/>
        <dbReference type="ChEBI" id="CHEBI:15378"/>
        <dbReference type="ChEBI" id="CHEBI:17509"/>
        <dbReference type="ChEBI" id="CHEBI:57443"/>
        <dbReference type="ChEBI" id="CHEBI:57834"/>
        <dbReference type="ChEBI" id="CHEBI:326268"/>
        <dbReference type="EC" id="2.5.1.16"/>
    </reaction>
</comment>
<feature type="transmembrane region" description="Helical" evidence="4">
    <location>
        <begin position="176"/>
        <end position="195"/>
    </location>
</feature>
<dbReference type="GO" id="GO:0004766">
    <property type="term" value="F:spermidine synthase activity"/>
    <property type="evidence" value="ECO:0007669"/>
    <property type="project" value="UniProtKB-UniRule"/>
</dbReference>
<feature type="transmembrane region" description="Helical" evidence="4">
    <location>
        <begin position="150"/>
        <end position="170"/>
    </location>
</feature>
<comment type="subcellular location">
    <subcellularLocation>
        <location evidence="4">Cell membrane</location>
        <topology evidence="4">Multi-pass membrane protein</topology>
    </subcellularLocation>
</comment>
<comment type="pathway">
    <text evidence="4">Amine and polyamine biosynthesis; spermidine biosynthesis; spermidine from putrescine: step 1/1.</text>
</comment>
<name>A0A0S8FVU0_UNCW3</name>
<dbReference type="NCBIfam" id="NF037959">
    <property type="entry name" value="MFS_SpdSyn"/>
    <property type="match status" value="1"/>
</dbReference>
<dbReference type="PANTHER" id="PTHR11558:SF11">
    <property type="entry name" value="SPERMIDINE SYNTHASE"/>
    <property type="match status" value="1"/>
</dbReference>
<comment type="function">
    <text evidence="4">Catalyzes the irreversible transfer of a propylamine group from the amino donor S-adenosylmethioninamine (decarboxy-AdoMet) to putrescine (1,4-diaminobutane) to yield spermidine.</text>
</comment>
<keyword evidence="2 4" id="KW-0808">Transferase</keyword>
<feature type="transmembrane region" description="Helical" evidence="4">
    <location>
        <begin position="36"/>
        <end position="57"/>
    </location>
</feature>
<evidence type="ECO:0000256" key="1">
    <source>
        <dbReference type="ARBA" id="ARBA00007867"/>
    </source>
</evidence>
<dbReference type="Proteomes" id="UP000051373">
    <property type="component" value="Unassembled WGS sequence"/>
</dbReference>
<feature type="transmembrane region" description="Helical" evidence="4">
    <location>
        <begin position="735"/>
        <end position="754"/>
    </location>
</feature>
<evidence type="ECO:0000313" key="7">
    <source>
        <dbReference type="EMBL" id="KPK64449.1"/>
    </source>
</evidence>
<dbReference type="SUPFAM" id="SSF53335">
    <property type="entry name" value="S-adenosyl-L-methionine-dependent methyltransferases"/>
    <property type="match status" value="1"/>
</dbReference>
<evidence type="ECO:0000256" key="3">
    <source>
        <dbReference type="ARBA" id="ARBA00023115"/>
    </source>
</evidence>
<dbReference type="STRING" id="1703779.AMJ83_01680"/>
<keyword evidence="4" id="KW-0745">Spermidine biosynthesis</keyword>
<evidence type="ECO:0000256" key="5">
    <source>
        <dbReference type="PROSITE-ProRule" id="PRU00354"/>
    </source>
</evidence>
<feature type="transmembrane region" description="Helical" evidence="4">
    <location>
        <begin position="604"/>
        <end position="626"/>
    </location>
</feature>
<feature type="transmembrane region" description="Helical" evidence="4">
    <location>
        <begin position="638"/>
        <end position="660"/>
    </location>
</feature>
<sequence length="767" mass="85691">MKTRIISAILVMGFSGIVAQVLLLRELLITFQGNELSIGIILANWLILEAIGAFFLGKKIEHTKYKVEMFVFVQLIFTLCFPVAIYFSRTLKSFMGATPGEALGILPMLFSSFFVIFFVSITHGALFTFGCSLYNALNKTSEGASSIGRVYIYETVGTLIGGIAFTYLLIPYLHAVSVALVIALVNVVMCFILLGKFWRCRQKRTKVLGYASVVVLFSFCLSLATNGADVIQKMSIATQWRGQDVLHYENSVYGNVMVIKREEQYTFMSDGVPVLTTPTPDIVFVEEFVHLPMLHHPAPKEILVISGGAGGVINEILKHSVERIDYLELDPLILEVVRKYATSLTDAELTSPKLEIHYLDGRYYIKNTRNRYDLIFIGLSNPQDLQVNRLFTREFFALAENRLKQNGILVINMPGSLTYLGEELKNLNRCILNTANDVFAYTKIIPGDGFNLYLASESQEVFSVDSDVLIERLKERNIETRLLTPFHIEYKLHPRWHDWFMISIAHGTERINRDFHPLGVFYSLAYWNAAFSPYLKGLFRLLEGIRLHIFAILLLTLVLLFLIVRTKVKRMTRLSIPLCIFTTGFAGMLFDLVLIFAFQTLYGYVFYWIGILVSVFMVGAAAGGYITISLLSRVKKHFAFFVGLEISLIVFSVILPLILVEVNVTLGSPILFLPLAFTSGLLIGLEFPLANTLHLSAKGKLELSHTAGLLYGMDLLGGWLGGIIGGVILLPALGLLGTCVLILMFKASTLIILISSASTFKTFASST</sequence>
<feature type="domain" description="PABS" evidence="6">
    <location>
        <begin position="211"/>
        <end position="467"/>
    </location>
</feature>
<dbReference type="PANTHER" id="PTHR11558">
    <property type="entry name" value="SPERMIDINE/SPERMINE SYNTHASE"/>
    <property type="match status" value="1"/>
</dbReference>
<reference evidence="7 8" key="1">
    <citation type="journal article" date="2015" name="Microbiome">
        <title>Genomic resolution of linkages in carbon, nitrogen, and sulfur cycling among widespread estuary sediment bacteria.</title>
        <authorList>
            <person name="Baker B.J."/>
            <person name="Lazar C.S."/>
            <person name="Teske A.P."/>
            <person name="Dick G.J."/>
        </authorList>
    </citation>
    <scope>NUCLEOTIDE SEQUENCE [LARGE SCALE GENOMIC DNA]</scope>
    <source>
        <strain evidence="7">SM23_42</strain>
    </source>
</reference>
<feature type="transmembrane region" description="Helical" evidence="4">
    <location>
        <begin position="108"/>
        <end position="129"/>
    </location>
</feature>
<evidence type="ECO:0000256" key="4">
    <source>
        <dbReference type="HAMAP-Rule" id="MF_00198"/>
    </source>
</evidence>
<comment type="caution">
    <text evidence="7">The sequence shown here is derived from an EMBL/GenBank/DDBJ whole genome shotgun (WGS) entry which is preliminary data.</text>
</comment>
<gene>
    <name evidence="4" type="primary">speE</name>
    <name evidence="7" type="ORF">AMJ83_01680</name>
</gene>
<dbReference type="EMBL" id="LJUJ01000002">
    <property type="protein sequence ID" value="KPK64449.1"/>
    <property type="molecule type" value="Genomic_DNA"/>
</dbReference>
<dbReference type="InterPro" id="IPR036259">
    <property type="entry name" value="MFS_trans_sf"/>
</dbReference>
<dbReference type="Pfam" id="PF01564">
    <property type="entry name" value="Spermine_synth"/>
    <property type="match status" value="1"/>
</dbReference>
<dbReference type="Gene3D" id="3.40.50.150">
    <property type="entry name" value="Vaccinia Virus protein VP39"/>
    <property type="match status" value="1"/>
</dbReference>
<evidence type="ECO:0000313" key="8">
    <source>
        <dbReference type="Proteomes" id="UP000051373"/>
    </source>
</evidence>
<accession>A0A0S8FVU0</accession>
<dbReference type="SUPFAM" id="SSF103473">
    <property type="entry name" value="MFS general substrate transporter"/>
    <property type="match status" value="1"/>
</dbReference>
<dbReference type="PATRIC" id="fig|1703779.3.peg.1889"/>
<feature type="transmembrane region" description="Helical" evidence="4">
    <location>
        <begin position="708"/>
        <end position="729"/>
    </location>
</feature>
<dbReference type="GO" id="GO:0005886">
    <property type="term" value="C:plasma membrane"/>
    <property type="evidence" value="ECO:0007669"/>
    <property type="project" value="UniProtKB-SubCell"/>
</dbReference>
<keyword evidence="4" id="KW-0472">Membrane</keyword>
<dbReference type="HAMAP" id="MF_00198">
    <property type="entry name" value="Spermidine_synth"/>
    <property type="match status" value="1"/>
</dbReference>
<feature type="binding site" evidence="4">
    <location>
        <position position="328"/>
    </location>
    <ligand>
        <name>S-methyl-5'-thioadenosine</name>
        <dbReference type="ChEBI" id="CHEBI:17509"/>
    </ligand>
</feature>
<feature type="transmembrane region" description="Helical" evidence="4">
    <location>
        <begin position="666"/>
        <end position="687"/>
    </location>
</feature>
<feature type="transmembrane region" description="Helical" evidence="4">
    <location>
        <begin position="5"/>
        <end position="24"/>
    </location>
</feature>
<evidence type="ECO:0000256" key="2">
    <source>
        <dbReference type="ARBA" id="ARBA00022679"/>
    </source>
</evidence>
<comment type="caution">
    <text evidence="4 5">Lacks conserved residue(s) required for the propagation of feature annotation.</text>
</comment>
<feature type="transmembrane region" description="Helical" evidence="4">
    <location>
        <begin position="576"/>
        <end position="598"/>
    </location>
</feature>
<protein>
    <recommendedName>
        <fullName evidence="4">Polyamine aminopropyltransferase</fullName>
    </recommendedName>
    <alternativeName>
        <fullName evidence="4">Putrescine aminopropyltransferase</fullName>
        <shortName evidence="4">PAPT</shortName>
    </alternativeName>
    <alternativeName>
        <fullName evidence="4">Spermidine synthase</fullName>
        <shortName evidence="4">SPDS</shortName>
        <shortName evidence="4">SPDSY</shortName>
        <ecNumber evidence="4">2.5.1.16</ecNumber>
    </alternativeName>
</protein>
<dbReference type="InterPro" id="IPR001045">
    <property type="entry name" value="Spermi_synthase"/>
</dbReference>
<dbReference type="InterPro" id="IPR029063">
    <property type="entry name" value="SAM-dependent_MTases_sf"/>
</dbReference>
<organism evidence="7 8">
    <name type="scientific">candidate division WOR_3 bacterium SM23_42</name>
    <dbReference type="NCBI Taxonomy" id="1703779"/>
    <lineage>
        <taxon>Bacteria</taxon>
        <taxon>Bacteria division WOR-3</taxon>
    </lineage>
</organism>
<dbReference type="GO" id="GO:0008295">
    <property type="term" value="P:spermidine biosynthetic process"/>
    <property type="evidence" value="ECO:0007669"/>
    <property type="project" value="UniProtKB-UniRule"/>
</dbReference>
<feature type="transmembrane region" description="Helical" evidence="4">
    <location>
        <begin position="207"/>
        <end position="225"/>
    </location>
</feature>
<comment type="caution">
    <text evidence="4">Lacks the conserved Asp active site.</text>
</comment>
<feature type="binding site" evidence="4">
    <location>
        <begin position="360"/>
        <end position="361"/>
    </location>
    <ligand>
        <name>S-methyl-5'-thioadenosine</name>
        <dbReference type="ChEBI" id="CHEBI:17509"/>
    </ligand>
</feature>
<evidence type="ECO:0000259" key="6">
    <source>
        <dbReference type="PROSITE" id="PS51006"/>
    </source>
</evidence>
<keyword evidence="4" id="KW-1133">Transmembrane helix</keyword>
<comment type="subunit">
    <text evidence="4">Homodimer or homotetramer.</text>
</comment>
<keyword evidence="4" id="KW-0812">Transmembrane</keyword>
<proteinExistence type="inferred from homology"/>
<comment type="similarity">
    <text evidence="1 4">Belongs to the spermidine/spermine synthase family.</text>
</comment>
<dbReference type="EC" id="2.5.1.16" evidence="4"/>
<keyword evidence="4" id="KW-1003">Cell membrane</keyword>
<dbReference type="UniPathway" id="UPA00248">
    <property type="reaction ID" value="UER00314"/>
</dbReference>
<dbReference type="AlphaFoldDB" id="A0A0S8FVU0"/>
<feature type="transmembrane region" description="Helical" evidence="4">
    <location>
        <begin position="545"/>
        <end position="564"/>
    </location>
</feature>